<proteinExistence type="predicted"/>
<dbReference type="InterPro" id="IPR013783">
    <property type="entry name" value="Ig-like_fold"/>
</dbReference>
<evidence type="ECO:0000313" key="1">
    <source>
        <dbReference type="EMBL" id="MBB3156250.1"/>
    </source>
</evidence>
<protein>
    <submittedName>
        <fullName evidence="1">Uncharacterized protein</fullName>
    </submittedName>
</protein>
<dbReference type="EMBL" id="JACHXW010000035">
    <property type="protein sequence ID" value="MBB3156250.1"/>
    <property type="molecule type" value="Genomic_DNA"/>
</dbReference>
<accession>A0A7W5GDV9</accession>
<keyword evidence="2" id="KW-1185">Reference proteome</keyword>
<gene>
    <name evidence="1" type="ORF">FHS16_006372</name>
</gene>
<dbReference type="RefSeq" id="WP_183571536.1">
    <property type="nucleotide sequence ID" value="NZ_CBCSLB010000039.1"/>
</dbReference>
<evidence type="ECO:0000313" key="2">
    <source>
        <dbReference type="Proteomes" id="UP000518605"/>
    </source>
</evidence>
<sequence length="205" mass="22965">MTITYPGGISASAPTVLAKDPTITWTYVDQENDPQEQYRLSLNYVDNNEIALNIDYAGAEKSFKLIEGLIQPGRVVKVQGQVYSKGVWSNLSNIRYFVLDMPPETHLLSYNGIDTANPIYTMINRPQLRVFTVDPENHSISAIDYEVFRVSDAAKVVGTETAVPSTSYTPPVLADGLYYWRARANDGFLWGPIQARAQQRQPRST</sequence>
<dbReference type="Proteomes" id="UP000518605">
    <property type="component" value="Unassembled WGS sequence"/>
</dbReference>
<reference evidence="1 2" key="1">
    <citation type="submission" date="2020-08" db="EMBL/GenBank/DDBJ databases">
        <title>Genomic Encyclopedia of Type Strains, Phase III (KMG-III): the genomes of soil and plant-associated and newly described type strains.</title>
        <authorList>
            <person name="Whitman W."/>
        </authorList>
    </citation>
    <scope>NUCLEOTIDE SEQUENCE [LARGE SCALE GENOMIC DNA]</scope>
    <source>
        <strain evidence="1 2">CECT 8234</strain>
    </source>
</reference>
<dbReference type="Gene3D" id="2.60.40.10">
    <property type="entry name" value="Immunoglobulins"/>
    <property type="match status" value="1"/>
</dbReference>
<dbReference type="AlphaFoldDB" id="A0A7W5GDV9"/>
<name>A0A7W5GDV9_9BACL</name>
<organism evidence="1 2">
    <name type="scientific">Paenibacillus endophyticus</name>
    <dbReference type="NCBI Taxonomy" id="1294268"/>
    <lineage>
        <taxon>Bacteria</taxon>
        <taxon>Bacillati</taxon>
        <taxon>Bacillota</taxon>
        <taxon>Bacilli</taxon>
        <taxon>Bacillales</taxon>
        <taxon>Paenibacillaceae</taxon>
        <taxon>Paenibacillus</taxon>
    </lineage>
</organism>
<comment type="caution">
    <text evidence="1">The sequence shown here is derived from an EMBL/GenBank/DDBJ whole genome shotgun (WGS) entry which is preliminary data.</text>
</comment>